<accession>A0A645GLW2</accession>
<proteinExistence type="predicted"/>
<dbReference type="EMBL" id="VSSQ01077960">
    <property type="protein sequence ID" value="MPN27908.1"/>
    <property type="molecule type" value="Genomic_DNA"/>
</dbReference>
<protein>
    <submittedName>
        <fullName evidence="1">Uncharacterized protein</fullName>
    </submittedName>
</protein>
<evidence type="ECO:0000313" key="1">
    <source>
        <dbReference type="EMBL" id="MPN27908.1"/>
    </source>
</evidence>
<sequence>MFHVTFSNWTGGYIDGFNDAYGSCRTWDAAGNGYFSLNRMKKPAEIMVHADTSATEAVKPGGEIPMGYQFSWDNNTGLAPKMALFHSGRTNVAFADGHAAARLPQEIYSPAYNIKQYIDRNRQIITFSF</sequence>
<dbReference type="AlphaFoldDB" id="A0A645GLW2"/>
<dbReference type="InterPro" id="IPR027558">
    <property type="entry name" value="Pre_pil_HX9DG_C"/>
</dbReference>
<dbReference type="NCBIfam" id="TIGR04294">
    <property type="entry name" value="pre_pil_HX9DG"/>
    <property type="match status" value="1"/>
</dbReference>
<reference evidence="1" key="1">
    <citation type="submission" date="2019-08" db="EMBL/GenBank/DDBJ databases">
        <authorList>
            <person name="Kucharzyk K."/>
            <person name="Murdoch R.W."/>
            <person name="Higgins S."/>
            <person name="Loffler F."/>
        </authorList>
    </citation>
    <scope>NUCLEOTIDE SEQUENCE</scope>
</reference>
<name>A0A645GLW2_9ZZZZ</name>
<organism evidence="1">
    <name type="scientific">bioreactor metagenome</name>
    <dbReference type="NCBI Taxonomy" id="1076179"/>
    <lineage>
        <taxon>unclassified sequences</taxon>
        <taxon>metagenomes</taxon>
        <taxon>ecological metagenomes</taxon>
    </lineage>
</organism>
<gene>
    <name evidence="1" type="ORF">SDC9_175342</name>
</gene>
<comment type="caution">
    <text evidence="1">The sequence shown here is derived from an EMBL/GenBank/DDBJ whole genome shotgun (WGS) entry which is preliminary data.</text>
</comment>